<dbReference type="STRING" id="1128398.Curi_c21850"/>
<reference evidence="5 6" key="1">
    <citation type="journal article" date="2012" name="PLoS ONE">
        <title>The purine-utilizing bacterium Clostridium acidurici 9a: a genome-guided metabolic reconsideration.</title>
        <authorList>
            <person name="Hartwich K."/>
            <person name="Poehlein A."/>
            <person name="Daniel R."/>
        </authorList>
    </citation>
    <scope>NUCLEOTIDE SEQUENCE [LARGE SCALE GENOMIC DNA]</scope>
    <source>
        <strain evidence="6">ATCC 7906 / DSM 604 / BCRC 14475 / CIP 104303 / KCTC 5404 / NCIMB 10678 / 9a</strain>
    </source>
</reference>
<proteinExistence type="predicted"/>
<dbReference type="KEGG" id="cad:Curi_c21850"/>
<feature type="coiled-coil region" evidence="3">
    <location>
        <begin position="122"/>
        <end position="180"/>
    </location>
</feature>
<dbReference type="Pfam" id="PF13682">
    <property type="entry name" value="CZB"/>
    <property type="match status" value="1"/>
</dbReference>
<dbReference type="InterPro" id="IPR004089">
    <property type="entry name" value="MCPsignal_dom"/>
</dbReference>
<dbReference type="SMART" id="SM00283">
    <property type="entry name" value="MA"/>
    <property type="match status" value="1"/>
</dbReference>
<dbReference type="OrthoDB" id="9816519at2"/>
<dbReference type="RefSeq" id="WP_014968324.1">
    <property type="nucleotide sequence ID" value="NC_018664.1"/>
</dbReference>
<gene>
    <name evidence="5" type="primary">mcp11</name>
    <name evidence="5" type="ordered locus">Curi_c21850</name>
</gene>
<feature type="domain" description="Methyl-accepting transducer" evidence="4">
    <location>
        <begin position="89"/>
        <end position="308"/>
    </location>
</feature>
<dbReference type="Gene3D" id="1.10.287.950">
    <property type="entry name" value="Methyl-accepting chemotaxis protein"/>
    <property type="match status" value="1"/>
</dbReference>
<keyword evidence="6" id="KW-1185">Reference proteome</keyword>
<evidence type="ECO:0000256" key="3">
    <source>
        <dbReference type="SAM" id="Coils"/>
    </source>
</evidence>
<dbReference type="GO" id="GO:0016020">
    <property type="term" value="C:membrane"/>
    <property type="evidence" value="ECO:0007669"/>
    <property type="project" value="InterPro"/>
</dbReference>
<dbReference type="SUPFAM" id="SSF58104">
    <property type="entry name" value="Methyl-accepting chemotaxis protein (MCP) signaling domain"/>
    <property type="match status" value="1"/>
</dbReference>
<evidence type="ECO:0000256" key="1">
    <source>
        <dbReference type="ARBA" id="ARBA00023224"/>
    </source>
</evidence>
<dbReference type="PANTHER" id="PTHR32089">
    <property type="entry name" value="METHYL-ACCEPTING CHEMOTAXIS PROTEIN MCPB"/>
    <property type="match status" value="1"/>
</dbReference>
<name>K0AZG2_GOTA9</name>
<organism evidence="5 6">
    <name type="scientific">Gottschalkia acidurici (strain ATCC 7906 / DSM 604 / BCRC 14475 / CIP 104303 / KCTC 5404 / NCIMB 10678 / 9a)</name>
    <name type="common">Clostridium acidurici</name>
    <dbReference type="NCBI Taxonomy" id="1128398"/>
    <lineage>
        <taxon>Bacteria</taxon>
        <taxon>Bacillati</taxon>
        <taxon>Bacillota</taxon>
        <taxon>Tissierellia</taxon>
        <taxon>Tissierellales</taxon>
        <taxon>Gottschalkiaceae</taxon>
        <taxon>Gottschalkia</taxon>
    </lineage>
</organism>
<dbReference type="Pfam" id="PF00015">
    <property type="entry name" value="MCPsignal"/>
    <property type="match status" value="1"/>
</dbReference>
<dbReference type="Gene3D" id="1.20.120.30">
    <property type="entry name" value="Aspartate receptor, ligand-binding domain"/>
    <property type="match status" value="1"/>
</dbReference>
<keyword evidence="3" id="KW-0175">Coiled coil</keyword>
<sequence>MIFKKQKNCSEMNKVSNYVISKLKGENLDRPVLNYEKHEKILKLFENLLESNKINNELILSLIKNASSLGDFDTNMSFISGKMDDVSIKLSDFSTSNMAVVEETTASMNQVSDSISNSTSILEDLSSRANNLINLNKENNKQLKEMEEIKNIVTENSKIMDEKINTLEDMSRKVDNMVEAVGSIAEQTNLLALNASIEAARAGEHGRGFAVVAEEIRKLAEDTKNRLTDMQQFTDNIRLATQESLESVSKTAASMIDMNEKMEQFNETFESSIEDLEGTVNGVMDLSSMMEEVNASSTEVNEAMNSVASDSEKINFMTREILGHSHQTMQYSKKIGDIDKAISDIVRKLIEVLNNGTSPVSNKDLLNIINNATKGHMIWIEKLKGIVETGEIKPIQQDGNKCEFGHYYKAINVSNPQISDAWKSIDSIHKDLHKKAIYVEEALRENDTKKAKQIYIEAEDLSKKIMAIFEEIIKKVNDMDKRGESVF</sequence>
<evidence type="ECO:0000256" key="2">
    <source>
        <dbReference type="PROSITE-ProRule" id="PRU00284"/>
    </source>
</evidence>
<dbReference type="GO" id="GO:0007165">
    <property type="term" value="P:signal transduction"/>
    <property type="evidence" value="ECO:0007669"/>
    <property type="project" value="UniProtKB-KW"/>
</dbReference>
<dbReference type="eggNOG" id="COG0840">
    <property type="taxonomic scope" value="Bacteria"/>
</dbReference>
<dbReference type="InterPro" id="IPR025991">
    <property type="entry name" value="Chemoreceptor_zinc-bind_dom"/>
</dbReference>
<dbReference type="PROSITE" id="PS50111">
    <property type="entry name" value="CHEMOTAXIS_TRANSDUC_2"/>
    <property type="match status" value="1"/>
</dbReference>
<evidence type="ECO:0000259" key="4">
    <source>
        <dbReference type="PROSITE" id="PS50111"/>
    </source>
</evidence>
<evidence type="ECO:0000313" key="6">
    <source>
        <dbReference type="Proteomes" id="UP000006094"/>
    </source>
</evidence>
<dbReference type="PANTHER" id="PTHR32089:SF112">
    <property type="entry name" value="LYSOZYME-LIKE PROTEIN-RELATED"/>
    <property type="match status" value="1"/>
</dbReference>
<evidence type="ECO:0000313" key="5">
    <source>
        <dbReference type="EMBL" id="AFS79188.1"/>
    </source>
</evidence>
<accession>K0AZG2</accession>
<dbReference type="AlphaFoldDB" id="K0AZG2"/>
<dbReference type="Proteomes" id="UP000006094">
    <property type="component" value="Chromosome"/>
</dbReference>
<keyword evidence="1 2" id="KW-0807">Transducer</keyword>
<dbReference type="HOGENOM" id="CLU_556331_0_0_9"/>
<protein>
    <submittedName>
        <fullName evidence="5">Methyl-accepting chemotaxis protein Mcp</fullName>
    </submittedName>
</protein>
<dbReference type="EMBL" id="CP003326">
    <property type="protein sequence ID" value="AFS79188.1"/>
    <property type="molecule type" value="Genomic_DNA"/>
</dbReference>